<evidence type="ECO:0000313" key="3">
    <source>
        <dbReference type="Proteomes" id="UP000248790"/>
    </source>
</evidence>
<keyword evidence="3" id="KW-1185">Reference proteome</keyword>
<dbReference type="EMBL" id="QLMC01000002">
    <property type="protein sequence ID" value="RAK00506.1"/>
    <property type="molecule type" value="Genomic_DNA"/>
</dbReference>
<dbReference type="InterPro" id="IPR036237">
    <property type="entry name" value="Xyl_isomerase-like_sf"/>
</dbReference>
<accession>A0A327X294</accession>
<keyword evidence="2" id="KW-0413">Isomerase</keyword>
<dbReference type="InterPro" id="IPR013022">
    <property type="entry name" value="Xyl_isomerase-like_TIM-brl"/>
</dbReference>
<dbReference type="InterPro" id="IPR050312">
    <property type="entry name" value="IolE/XylAMocC-like"/>
</dbReference>
<dbReference type="PANTHER" id="PTHR12110:SF52">
    <property type="entry name" value="XYLOSE ISOMERASE"/>
    <property type="match status" value="1"/>
</dbReference>
<dbReference type="Proteomes" id="UP000248790">
    <property type="component" value="Unassembled WGS sequence"/>
</dbReference>
<evidence type="ECO:0000259" key="1">
    <source>
        <dbReference type="Pfam" id="PF01261"/>
    </source>
</evidence>
<gene>
    <name evidence="2" type="ORF">LX87_02213</name>
</gene>
<reference evidence="2 3" key="1">
    <citation type="submission" date="2018-06" db="EMBL/GenBank/DDBJ databases">
        <title>Genomic Encyclopedia of Archaeal and Bacterial Type Strains, Phase II (KMG-II): from individual species to whole genera.</title>
        <authorList>
            <person name="Goeker M."/>
        </authorList>
    </citation>
    <scope>NUCLEOTIDE SEQUENCE [LARGE SCALE GENOMIC DNA]</scope>
    <source>
        <strain evidence="2 3">DSM 21851</strain>
    </source>
</reference>
<organism evidence="2 3">
    <name type="scientific">Larkinella arboricola</name>
    <dbReference type="NCBI Taxonomy" id="643671"/>
    <lineage>
        <taxon>Bacteria</taxon>
        <taxon>Pseudomonadati</taxon>
        <taxon>Bacteroidota</taxon>
        <taxon>Cytophagia</taxon>
        <taxon>Cytophagales</taxon>
        <taxon>Spirosomataceae</taxon>
        <taxon>Larkinella</taxon>
    </lineage>
</organism>
<dbReference type="Gene3D" id="3.20.20.150">
    <property type="entry name" value="Divalent-metal-dependent TIM barrel enzymes"/>
    <property type="match status" value="1"/>
</dbReference>
<protein>
    <submittedName>
        <fullName evidence="2">Sugar phosphate isomerase/epimerase</fullName>
    </submittedName>
</protein>
<dbReference type="RefSeq" id="WP_111628240.1">
    <property type="nucleotide sequence ID" value="NZ_QLMC01000002.1"/>
</dbReference>
<comment type="caution">
    <text evidence="2">The sequence shown here is derived from an EMBL/GenBank/DDBJ whole genome shotgun (WGS) entry which is preliminary data.</text>
</comment>
<dbReference type="AlphaFoldDB" id="A0A327X294"/>
<evidence type="ECO:0000313" key="2">
    <source>
        <dbReference type="EMBL" id="RAK00506.1"/>
    </source>
</evidence>
<dbReference type="OrthoDB" id="9782626at2"/>
<dbReference type="GO" id="GO:0016853">
    <property type="term" value="F:isomerase activity"/>
    <property type="evidence" value="ECO:0007669"/>
    <property type="project" value="UniProtKB-KW"/>
</dbReference>
<feature type="domain" description="Xylose isomerase-like TIM barrel" evidence="1">
    <location>
        <begin position="58"/>
        <end position="283"/>
    </location>
</feature>
<sequence length="292" mass="32465">MNLTPQPESAPGEPAFPESPFRDFSKLCVHTITTKPWSVEEAAEHFALSGIGGITVWRDALANRNIYQTGQLLRDHNLTVVSLCRGGFFPHPEAAGRQAAIDENRRAIDEAAELGAPHVVLVCGAVPGQPLTESRKQIRDGIAALLPHAEASGVKLAIEPLHPMYADNRSAINTLGQANDMAEELNSPLVGVAVDVYHLWWDPNLEQEIQRCGKNGHLFAFHICDWKTPTEDLLNDRGLMGEGCINVRQIRSWVEATGFNGFNEVEIFSNRYWAEDQKEFLEKIKNGYLYHS</sequence>
<proteinExistence type="predicted"/>
<name>A0A327X294_LARAB</name>
<dbReference type="SUPFAM" id="SSF51658">
    <property type="entry name" value="Xylose isomerase-like"/>
    <property type="match status" value="1"/>
</dbReference>
<dbReference type="PANTHER" id="PTHR12110">
    <property type="entry name" value="HYDROXYPYRUVATE ISOMERASE"/>
    <property type="match status" value="1"/>
</dbReference>
<dbReference type="Pfam" id="PF01261">
    <property type="entry name" value="AP_endonuc_2"/>
    <property type="match status" value="1"/>
</dbReference>